<dbReference type="OrthoDB" id="3974925at2759"/>
<dbReference type="SUPFAM" id="SSF52949">
    <property type="entry name" value="Macro domain-like"/>
    <property type="match status" value="1"/>
</dbReference>
<proteinExistence type="predicted"/>
<dbReference type="Proteomes" id="UP000094565">
    <property type="component" value="Chromosome 1"/>
</dbReference>
<evidence type="ECO:0000313" key="2">
    <source>
        <dbReference type="EMBL" id="ANZ74189.1"/>
    </source>
</evidence>
<name>A0A1B2J816_PICPA</name>
<gene>
    <name evidence="2" type="primary">YMR087W</name>
    <name evidence="2" type="ORF">ATY40_BA7501341</name>
</gene>
<dbReference type="InterPro" id="IPR028071">
    <property type="entry name" value="Macro-like_dom"/>
</dbReference>
<evidence type="ECO:0000259" key="1">
    <source>
        <dbReference type="PROSITE" id="PS51154"/>
    </source>
</evidence>
<dbReference type="Pfam" id="PF14519">
    <property type="entry name" value="Macro_2"/>
    <property type="match status" value="1"/>
</dbReference>
<dbReference type="AlphaFoldDB" id="A0A1B2J816"/>
<feature type="domain" description="Macro" evidence="1">
    <location>
        <begin position="35"/>
        <end position="234"/>
    </location>
</feature>
<organism evidence="2 3">
    <name type="scientific">Komagataella pastoris</name>
    <name type="common">Yeast</name>
    <name type="synonym">Pichia pastoris</name>
    <dbReference type="NCBI Taxonomy" id="4922"/>
    <lineage>
        <taxon>Eukaryota</taxon>
        <taxon>Fungi</taxon>
        <taxon>Dikarya</taxon>
        <taxon>Ascomycota</taxon>
        <taxon>Saccharomycotina</taxon>
        <taxon>Pichiomycetes</taxon>
        <taxon>Pichiales</taxon>
        <taxon>Pichiaceae</taxon>
        <taxon>Komagataella</taxon>
    </lineage>
</organism>
<sequence length="234" mass="26336">MLRDSIHLPSQPMLQKIILLDLNKELCSLWQKEIQRMSIAHPNNGIPFQVFNGTFDQLRLDSPTTIVSPGNSFASFGGGIDVAIRELLQTDPGSLEPSFEECVAGALIKCNGYIPVQHLNNITFSHSTRGWRQLQCDTVVHIPTMRVPRHVYDGNEVHWKRFIFDIVWKALNEIKTPNVIFPGLATGFGGLPVDLVAESMISGMVLHQHQGWNMKERGVHVLKYLAEDPSFLEL</sequence>
<dbReference type="InterPro" id="IPR043472">
    <property type="entry name" value="Macro_dom-like"/>
</dbReference>
<dbReference type="Gene3D" id="3.40.220.10">
    <property type="entry name" value="Leucine Aminopeptidase, subunit E, domain 1"/>
    <property type="match status" value="1"/>
</dbReference>
<accession>A0A1B2J816</accession>
<dbReference type="PROSITE" id="PS51154">
    <property type="entry name" value="MACRO"/>
    <property type="match status" value="1"/>
</dbReference>
<keyword evidence="3" id="KW-1185">Reference proteome</keyword>
<evidence type="ECO:0000313" key="3">
    <source>
        <dbReference type="Proteomes" id="UP000094565"/>
    </source>
</evidence>
<protein>
    <submittedName>
        <fullName evidence="2">BA75_01341T0</fullName>
    </submittedName>
</protein>
<dbReference type="EMBL" id="CP014584">
    <property type="protein sequence ID" value="ANZ74189.1"/>
    <property type="molecule type" value="Genomic_DNA"/>
</dbReference>
<reference evidence="2 3" key="1">
    <citation type="submission" date="2016-02" db="EMBL/GenBank/DDBJ databases">
        <title>Comparative genomic and transcriptomic foundation for Pichia pastoris.</title>
        <authorList>
            <person name="Love K.R."/>
            <person name="Shah K.A."/>
            <person name="Whittaker C.A."/>
            <person name="Wu J."/>
            <person name="Bartlett M.C."/>
            <person name="Ma D."/>
            <person name="Leeson R.L."/>
            <person name="Priest M."/>
            <person name="Young S.K."/>
            <person name="Love J.C."/>
        </authorList>
    </citation>
    <scope>NUCLEOTIDE SEQUENCE [LARGE SCALE GENOMIC DNA]</scope>
    <source>
        <strain evidence="2 3">ATCC 28485</strain>
    </source>
</reference>
<dbReference type="InterPro" id="IPR002589">
    <property type="entry name" value="Macro_dom"/>
</dbReference>